<evidence type="ECO:0000313" key="3">
    <source>
        <dbReference type="Proteomes" id="UP000308054"/>
    </source>
</evidence>
<dbReference type="OrthoDB" id="7625353at2"/>
<feature type="region of interest" description="Disordered" evidence="1">
    <location>
        <begin position="380"/>
        <end position="402"/>
    </location>
</feature>
<dbReference type="EMBL" id="SRXW01000004">
    <property type="protein sequence ID" value="TGY87874.1"/>
    <property type="molecule type" value="Genomic_DNA"/>
</dbReference>
<evidence type="ECO:0008006" key="4">
    <source>
        <dbReference type="Google" id="ProtNLM"/>
    </source>
</evidence>
<evidence type="ECO:0000313" key="2">
    <source>
        <dbReference type="EMBL" id="TGY87874.1"/>
    </source>
</evidence>
<protein>
    <recommendedName>
        <fullName evidence="4">EAL domain-containing protein</fullName>
    </recommendedName>
</protein>
<dbReference type="RefSeq" id="WP_135996770.1">
    <property type="nucleotide sequence ID" value="NZ_CP071057.1"/>
</dbReference>
<accession>A0A4S2GXT5</accession>
<keyword evidence="3" id="KW-1185">Reference proteome</keyword>
<sequence length="402" mass="44708">MGHLADLKAFREVLAGSDEVNASQFKFLNLEELAERYGDRWPKVKARIFETCHSFIEKRIGPRDLMLRAANGFLVLPSPDRPESAAAFAARLETELKTFFLGTDYLRELDLHTGTIPISVSDLLAAADSRALETAAGEYEKEGAQPCAANPGVPEFALAYQPVWASASGHIALRTAMPAIELRRLPDRVFHRVLPGDHKPEHLLAFDLDVLARVTAHARDCISRGRSSLIAAPVHFQTLCVPRLRMVYAERLSGLPEPVRKVLGLRIMAAPADAPAARYAEATRLASLYCRRVFVDIDFEAARLDRFHEGRLDGFVIRAPRDARAMRRARNALVRFQNGAARLRAAVAMADCVDRTVLAESIRLGVSRFSGTLFPRPASFPRPPEPFDPFLLPTPRTRTARR</sequence>
<feature type="compositionally biased region" description="Low complexity" evidence="1">
    <location>
        <begin position="388"/>
        <end position="402"/>
    </location>
</feature>
<gene>
    <name evidence="2" type="ORF">E5163_13235</name>
</gene>
<comment type="caution">
    <text evidence="2">The sequence shown here is derived from an EMBL/GenBank/DDBJ whole genome shotgun (WGS) entry which is preliminary data.</text>
</comment>
<reference evidence="2 3" key="1">
    <citation type="journal article" date="2017" name="Int. J. Syst. Evol. Microbiol.">
        <title>Marinicauda algicola sp. nov., isolated from a marine red alga Rhodosorus marinus.</title>
        <authorList>
            <person name="Jeong S.E."/>
            <person name="Jeon S.H."/>
            <person name="Chun B.H."/>
            <person name="Kim D.W."/>
            <person name="Jeon C.O."/>
        </authorList>
    </citation>
    <scope>NUCLEOTIDE SEQUENCE [LARGE SCALE GENOMIC DNA]</scope>
    <source>
        <strain evidence="2 3">JCM 31718</strain>
    </source>
</reference>
<dbReference type="AlphaFoldDB" id="A0A4S2GXT5"/>
<name>A0A4S2GXT5_9PROT</name>
<organism evidence="2 3">
    <name type="scientific">Marinicauda algicola</name>
    <dbReference type="NCBI Taxonomy" id="2029849"/>
    <lineage>
        <taxon>Bacteria</taxon>
        <taxon>Pseudomonadati</taxon>
        <taxon>Pseudomonadota</taxon>
        <taxon>Alphaproteobacteria</taxon>
        <taxon>Maricaulales</taxon>
        <taxon>Maricaulaceae</taxon>
        <taxon>Marinicauda</taxon>
    </lineage>
</organism>
<proteinExistence type="predicted"/>
<dbReference type="Proteomes" id="UP000308054">
    <property type="component" value="Unassembled WGS sequence"/>
</dbReference>
<evidence type="ECO:0000256" key="1">
    <source>
        <dbReference type="SAM" id="MobiDB-lite"/>
    </source>
</evidence>